<comment type="caution">
    <text evidence="1">The sequence shown here is derived from an EMBL/GenBank/DDBJ whole genome shotgun (WGS) entry which is preliminary data.</text>
</comment>
<protein>
    <submittedName>
        <fullName evidence="1">Outer membrane protein assembly factor BamD</fullName>
    </submittedName>
</protein>
<keyword evidence="2" id="KW-1185">Reference proteome</keyword>
<proteinExistence type="predicted"/>
<evidence type="ECO:0000313" key="2">
    <source>
        <dbReference type="Proteomes" id="UP000308886"/>
    </source>
</evidence>
<dbReference type="Proteomes" id="UP000308886">
    <property type="component" value="Unassembled WGS sequence"/>
</dbReference>
<accession>A0AC61QST1</accession>
<dbReference type="EMBL" id="SRZC01000003">
    <property type="protein sequence ID" value="TGX83518.1"/>
    <property type="molecule type" value="Genomic_DNA"/>
</dbReference>
<reference evidence="1" key="1">
    <citation type="submission" date="2019-04" db="EMBL/GenBank/DDBJ databases">
        <title>Microbes associate with the intestines of laboratory mice.</title>
        <authorList>
            <person name="Navarre W."/>
            <person name="Wong E."/>
            <person name="Huang K."/>
            <person name="Tropini C."/>
            <person name="Ng K."/>
            <person name="Yu B."/>
        </authorList>
    </citation>
    <scope>NUCLEOTIDE SEQUENCE</scope>
    <source>
        <strain evidence="1">NM73_A23</strain>
    </source>
</reference>
<sequence length="274" mass="31716">MKNIFIALFATTLLTGCAKEFNSVYKLSDSEYKYEYAKQCFAAGKYSQASALLGDLVISMKGTDNAEEALYMYAMSLYKSKDYELANEAFKRYSTSYPRGMFAEMSYFYAAESLSESSPEPRLDQTPTLAAIKAYQDYLDIYPQAVRRKEAQQRMIALQDKLVMKEYYNAKLYYNLGTYFGNCLSGGSNYEACIITAENALKDYPYMDIREDFSLLIMKSKFYLAQHSVEEKRQERYQNAEDECYGFINEYPDSKNRDIAEQFITVCKKYTNVQ</sequence>
<name>A0AC61QST1_9BACT</name>
<organism evidence="1 2">
    <name type="scientific">Palleniella muris</name>
    <dbReference type="NCBI Taxonomy" id="3038145"/>
    <lineage>
        <taxon>Bacteria</taxon>
        <taxon>Pseudomonadati</taxon>
        <taxon>Bacteroidota</taxon>
        <taxon>Bacteroidia</taxon>
        <taxon>Bacteroidales</taxon>
        <taxon>Prevotellaceae</taxon>
        <taxon>Palleniella</taxon>
    </lineage>
</organism>
<gene>
    <name evidence="1" type="primary">bamD</name>
    <name evidence="1" type="ORF">E5358_02405</name>
</gene>
<evidence type="ECO:0000313" key="1">
    <source>
        <dbReference type="EMBL" id="TGX83518.1"/>
    </source>
</evidence>